<dbReference type="PANTHER" id="PTHR47026">
    <property type="entry name" value="PIGMENTOSA GTPASE REGULATOR-LIKE PROTEIN, PUTATIVE-RELATED"/>
    <property type="match status" value="1"/>
</dbReference>
<reference evidence="2 3" key="1">
    <citation type="journal article" date="2018" name="BMC Genomics">
        <title>The genome of Naegleria lovaniensis, the basis for a comparative approach to unravel pathogenicity factors of the human pathogenic amoeba N. fowleri.</title>
        <authorList>
            <person name="Liechti N."/>
            <person name="Schurch N."/>
            <person name="Bruggmann R."/>
            <person name="Wittwer M."/>
        </authorList>
    </citation>
    <scope>NUCLEOTIDE SEQUENCE [LARGE SCALE GENOMIC DNA]</scope>
    <source>
        <strain evidence="2 3">ATCC 30569</strain>
    </source>
</reference>
<sequence length="699" mass="79870">MAISSSSAYSNSYLNLSKDHERAIPSASSDLFFLMPNHSITPVNSTSQTATMTTHENILDFTFEDTTSSSLPMSHPPLDPDILLDPNHNIFNNNGKTSPLHDPIFDETTTTEPENPSSPSLATLCLSNNVAKTRAFFEKAFEKNSEGMPGNSSSNPIRNPHLSHLFSDRGEDDTDSLEERVLASLSGDFGSYEESVREELRQLSEFIAISSKKLEDDSSVQKGQTSDASLTASDGKQLPRVKIDLVRRYNPMDICRKIREYETQKELLESEREYHELNRLESALRKDIQKEMNDIEDKFNYDYSLRRKEIQALLHDQHEEINQLWTRRILKYDSVAVVLMNDMAERHQTEFATSQEKYRKAFLKKKPTLSKSTLAEKNLLNVLSTSKMYELGNGLEAKIYDLEKKDLANFFNQQEYHVAKKLEHLSQRQHQELCAAQQKIDKGRNAMEKDRESDIKKLDSRTTILFRDLEKKRNVILTQIQHFRDKFNGVTSGAFRRKSSEYFSTWENLNVQEPVIHISACLEFFNSITDKIIQFFNTVDKSETEIEKETCKTTKRLLDSMDQVITDSPKTTPEKKKHSTMRDKNASTCTFQNEQYSKLLSPPASPAMKDKNNNDPTRSTVARTTSLFIEEAKAILNTPEKVKISNPSQSSLNRSTSSSKGLAVATQPNVTLDDCLKKKKKPSAKHTFSELIRTSFKWK</sequence>
<evidence type="ECO:0000313" key="3">
    <source>
        <dbReference type="Proteomes" id="UP000816034"/>
    </source>
</evidence>
<keyword evidence="3" id="KW-1185">Reference proteome</keyword>
<dbReference type="AlphaFoldDB" id="A0AA88KE82"/>
<gene>
    <name evidence="2" type="ORF">C9374_009988</name>
</gene>
<feature type="region of interest" description="Disordered" evidence="1">
    <location>
        <begin position="144"/>
        <end position="177"/>
    </location>
</feature>
<feature type="compositionally biased region" description="Low complexity" evidence="1">
    <location>
        <begin position="645"/>
        <end position="659"/>
    </location>
</feature>
<dbReference type="EMBL" id="PYSW02000039">
    <property type="protein sequence ID" value="KAG2375365.1"/>
    <property type="molecule type" value="Genomic_DNA"/>
</dbReference>
<protein>
    <submittedName>
        <fullName evidence="2">Uncharacterized protein</fullName>
    </submittedName>
</protein>
<dbReference type="PANTHER" id="PTHR47026:SF2">
    <property type="entry name" value="FLAGELLAR ASSOCIATED PROTEIN"/>
    <property type="match status" value="1"/>
</dbReference>
<dbReference type="Proteomes" id="UP000816034">
    <property type="component" value="Unassembled WGS sequence"/>
</dbReference>
<proteinExistence type="predicted"/>
<organism evidence="2 3">
    <name type="scientific">Naegleria lovaniensis</name>
    <name type="common">Amoeba</name>
    <dbReference type="NCBI Taxonomy" id="51637"/>
    <lineage>
        <taxon>Eukaryota</taxon>
        <taxon>Discoba</taxon>
        <taxon>Heterolobosea</taxon>
        <taxon>Tetramitia</taxon>
        <taxon>Eutetramitia</taxon>
        <taxon>Vahlkampfiidae</taxon>
        <taxon>Naegleria</taxon>
    </lineage>
</organism>
<dbReference type="RefSeq" id="XP_044544539.1">
    <property type="nucleotide sequence ID" value="XM_044700235.1"/>
</dbReference>
<evidence type="ECO:0000313" key="2">
    <source>
        <dbReference type="EMBL" id="KAG2375365.1"/>
    </source>
</evidence>
<comment type="caution">
    <text evidence="2">The sequence shown here is derived from an EMBL/GenBank/DDBJ whole genome shotgun (WGS) entry which is preliminary data.</text>
</comment>
<feature type="region of interest" description="Disordered" evidence="1">
    <location>
        <begin position="566"/>
        <end position="585"/>
    </location>
</feature>
<dbReference type="GeneID" id="68102442"/>
<accession>A0AA88KE82</accession>
<evidence type="ECO:0000256" key="1">
    <source>
        <dbReference type="SAM" id="MobiDB-lite"/>
    </source>
</evidence>
<name>A0AA88KE82_NAELO</name>
<feature type="region of interest" description="Disordered" evidence="1">
    <location>
        <begin position="640"/>
        <end position="664"/>
    </location>
</feature>